<proteinExistence type="predicted"/>
<evidence type="ECO:0000259" key="1">
    <source>
        <dbReference type="Pfam" id="PF01471"/>
    </source>
</evidence>
<dbReference type="InterPro" id="IPR036366">
    <property type="entry name" value="PGBDSf"/>
</dbReference>
<dbReference type="AlphaFoldDB" id="A0A836YJ38"/>
<organism evidence="2 3">
    <name type="scientific">Acinetobacter baumannii 1499986</name>
    <dbReference type="NCBI Taxonomy" id="1310673"/>
    <lineage>
        <taxon>Bacteria</taxon>
        <taxon>Pseudomonadati</taxon>
        <taxon>Pseudomonadota</taxon>
        <taxon>Gammaproteobacteria</taxon>
        <taxon>Moraxellales</taxon>
        <taxon>Moraxellaceae</taxon>
        <taxon>Acinetobacter</taxon>
        <taxon>Acinetobacter calcoaceticus/baumannii complex</taxon>
    </lineage>
</organism>
<reference evidence="2 3" key="1">
    <citation type="submission" date="2014-04" db="EMBL/GenBank/DDBJ databases">
        <title>Comparative genomics and transcriptomics to identify genetic mechanisms underlying the emergence of carbapenem resistant Acinetobacter baumannii (CRAb).</title>
        <authorList>
            <person name="Harris A.D."/>
            <person name="Johnson K.J."/>
            <person name="George J."/>
            <person name="Nadendla S."/>
            <person name="Daugherty S.C."/>
            <person name="Parankush S."/>
            <person name="Sadzewicz L."/>
            <person name="Tallon L."/>
            <person name="Sengamalay N."/>
            <person name="Hazen T.H."/>
            <person name="Rasko D.A."/>
        </authorList>
    </citation>
    <scope>NUCLEOTIDE SEQUENCE [LARGE SCALE GENOMIC DNA]</scope>
    <source>
        <strain evidence="2 3">1499986</strain>
    </source>
</reference>
<sequence>MRVLQVKRVQMALVNRGYYSGKIDGDLGKNTRKAIANYQIDKNLAINGRMTTELLNSLGILAV</sequence>
<dbReference type="InterPro" id="IPR002477">
    <property type="entry name" value="Peptidoglycan-bd-like"/>
</dbReference>
<comment type="caution">
    <text evidence="2">The sequence shown here is derived from an EMBL/GenBank/DDBJ whole genome shotgun (WGS) entry which is preliminary data.</text>
</comment>
<evidence type="ECO:0000313" key="3">
    <source>
        <dbReference type="Proteomes" id="UP000027309"/>
    </source>
</evidence>
<feature type="domain" description="Peptidoglycan binding-like" evidence="1">
    <location>
        <begin position="5"/>
        <end position="58"/>
    </location>
</feature>
<feature type="non-terminal residue" evidence="2">
    <location>
        <position position="63"/>
    </location>
</feature>
<evidence type="ECO:0000313" key="2">
    <source>
        <dbReference type="EMBL" id="KCX91947.1"/>
    </source>
</evidence>
<dbReference type="InterPro" id="IPR036365">
    <property type="entry name" value="PGBD-like_sf"/>
</dbReference>
<protein>
    <submittedName>
        <fullName evidence="2">Putative peptidoglycan binding domain protein</fullName>
    </submittedName>
</protein>
<dbReference type="SUPFAM" id="SSF47090">
    <property type="entry name" value="PGBD-like"/>
    <property type="match status" value="1"/>
</dbReference>
<dbReference type="Gene3D" id="1.10.101.10">
    <property type="entry name" value="PGBD-like superfamily/PGBD"/>
    <property type="match status" value="1"/>
</dbReference>
<dbReference type="Pfam" id="PF01471">
    <property type="entry name" value="PG_binding_1"/>
    <property type="match status" value="1"/>
</dbReference>
<name>A0A836YJ38_ACIBA</name>
<dbReference type="Proteomes" id="UP000027309">
    <property type="component" value="Unassembled WGS sequence"/>
</dbReference>
<accession>A0A836YJ38</accession>
<dbReference type="EMBL" id="JMOA01000275">
    <property type="protein sequence ID" value="KCX91947.1"/>
    <property type="molecule type" value="Genomic_DNA"/>
</dbReference>
<gene>
    <name evidence="2" type="ORF">J572_4302</name>
</gene>